<gene>
    <name evidence="2" type="ORF">AARE701A_LOCUS13265</name>
</gene>
<dbReference type="EMBL" id="LR999455">
    <property type="protein sequence ID" value="CAE6076065.1"/>
    <property type="molecule type" value="Genomic_DNA"/>
</dbReference>
<accession>A0A8S2AGI7</accession>
<name>A0A8S2AGI7_ARAAE</name>
<proteinExistence type="predicted"/>
<feature type="compositionally biased region" description="Basic and acidic residues" evidence="1">
    <location>
        <begin position="192"/>
        <end position="211"/>
    </location>
</feature>
<dbReference type="PANTHER" id="PTHR47372">
    <property type="entry name" value="DAUER UP-REGULATED-RELATED"/>
    <property type="match status" value="1"/>
</dbReference>
<protein>
    <submittedName>
        <fullName evidence="2">Uncharacterized protein</fullName>
    </submittedName>
</protein>
<evidence type="ECO:0000313" key="3">
    <source>
        <dbReference type="Proteomes" id="UP000682877"/>
    </source>
</evidence>
<dbReference type="GO" id="GO:0005829">
    <property type="term" value="C:cytosol"/>
    <property type="evidence" value="ECO:0007669"/>
    <property type="project" value="TreeGrafter"/>
</dbReference>
<dbReference type="PANTHER" id="PTHR47372:SF55">
    <property type="entry name" value="EMBRYONIC PROTEIN DC-8"/>
    <property type="match status" value="1"/>
</dbReference>
<sequence>MASGQREAERSAKAERAEAAASLAADDLKDINKGDVTYKVTERTTTTEPERPGLLGSVMKAVQGTKEAVIGKSHDAAESTREGAEIASEKAAGMRDATGEKAGEATEGKDAGVSKIGELKDSAVDTAKRAMGFFSGKTEETKQKAVETKDTAKEKMEEAGEEARRKMEEIRLEGKELEEDASRKTQQSTESAADRAQETKDSVAQRGEEGKGSIMGALGNMTGAIKSKLTGATTPSDEETLAAARGDEGTGKTTVTVDVKDTRPGQVATVLKAADQMTGQTFNDVGEIDEETGKVKVVVGEKGKLG</sequence>
<dbReference type="AlphaFoldDB" id="A0A8S2AGI7"/>
<feature type="region of interest" description="Disordered" evidence="1">
    <location>
        <begin position="69"/>
        <end position="114"/>
    </location>
</feature>
<reference evidence="2" key="1">
    <citation type="submission" date="2021-01" db="EMBL/GenBank/DDBJ databases">
        <authorList>
            <person name="Bezrukov I."/>
        </authorList>
    </citation>
    <scope>NUCLEOTIDE SEQUENCE</scope>
</reference>
<evidence type="ECO:0000313" key="2">
    <source>
        <dbReference type="EMBL" id="CAE6076065.1"/>
    </source>
</evidence>
<feature type="compositionally biased region" description="Basic and acidic residues" evidence="1">
    <location>
        <begin position="97"/>
        <end position="114"/>
    </location>
</feature>
<dbReference type="Proteomes" id="UP000682877">
    <property type="component" value="Chromosome 5"/>
</dbReference>
<feature type="compositionally biased region" description="Basic and acidic residues" evidence="1">
    <location>
        <begin position="137"/>
        <end position="183"/>
    </location>
</feature>
<organism evidence="2 3">
    <name type="scientific">Arabidopsis arenosa</name>
    <name type="common">Sand rock-cress</name>
    <name type="synonym">Cardaminopsis arenosa</name>
    <dbReference type="NCBI Taxonomy" id="38785"/>
    <lineage>
        <taxon>Eukaryota</taxon>
        <taxon>Viridiplantae</taxon>
        <taxon>Streptophyta</taxon>
        <taxon>Embryophyta</taxon>
        <taxon>Tracheophyta</taxon>
        <taxon>Spermatophyta</taxon>
        <taxon>Magnoliopsida</taxon>
        <taxon>eudicotyledons</taxon>
        <taxon>Gunneridae</taxon>
        <taxon>Pentapetalae</taxon>
        <taxon>rosids</taxon>
        <taxon>malvids</taxon>
        <taxon>Brassicales</taxon>
        <taxon>Brassicaceae</taxon>
        <taxon>Camelineae</taxon>
        <taxon>Arabidopsis</taxon>
    </lineage>
</organism>
<keyword evidence="3" id="KW-1185">Reference proteome</keyword>
<evidence type="ECO:0000256" key="1">
    <source>
        <dbReference type="SAM" id="MobiDB-lite"/>
    </source>
</evidence>
<feature type="compositionally biased region" description="Basic and acidic residues" evidence="1">
    <location>
        <begin position="72"/>
        <end position="88"/>
    </location>
</feature>
<feature type="region of interest" description="Disordered" evidence="1">
    <location>
        <begin position="135"/>
        <end position="255"/>
    </location>
</feature>